<evidence type="ECO:0000313" key="2">
    <source>
        <dbReference type="Proteomes" id="UP000303027"/>
    </source>
</evidence>
<proteinExistence type="predicted"/>
<accession>A0A4C9HPK1</accession>
<gene>
    <name evidence="1" type="primary">insE1_2</name>
    <name evidence="1" type="ORF">BvCmsKKP061_04548</name>
</gene>
<dbReference type="Proteomes" id="UP000303027">
    <property type="component" value="Unassembled WGS sequence"/>
</dbReference>
<protein>
    <submittedName>
        <fullName evidence="1">IS3 family transposase OrfA</fullName>
    </submittedName>
</protein>
<dbReference type="AlphaFoldDB" id="A0A4C9HPK1"/>
<organism evidence="1 2">
    <name type="scientific">Escherichia coli</name>
    <dbReference type="NCBI Taxonomy" id="562"/>
    <lineage>
        <taxon>Bacteria</taxon>
        <taxon>Pseudomonadati</taxon>
        <taxon>Pseudomonadota</taxon>
        <taxon>Gammaproteobacteria</taxon>
        <taxon>Enterobacterales</taxon>
        <taxon>Enterobacteriaceae</taxon>
        <taxon>Escherichia</taxon>
    </lineage>
</organism>
<comment type="caution">
    <text evidence="1">The sequence shown here is derived from an EMBL/GenBank/DDBJ whole genome shotgun (WGS) entry which is preliminary data.</text>
</comment>
<sequence>MTKTVSTSKKTRKQHSPEFRSEALKYSGHLQYHSLSCIHIYEITISMIYIIKTYVRLSYNLTLKFRNKHGKHTYKYGKYI</sequence>
<evidence type="ECO:0000313" key="1">
    <source>
        <dbReference type="EMBL" id="GDH59893.1"/>
    </source>
</evidence>
<reference evidence="1 2" key="1">
    <citation type="submission" date="2018-04" db="EMBL/GenBank/DDBJ databases">
        <title>Large scale genomics of bovine and human commensal E. coli to reveal the emerging process of EHEC.</title>
        <authorList>
            <person name="Arimizu Y."/>
            <person name="Ogura Y."/>
        </authorList>
    </citation>
    <scope>NUCLEOTIDE SEQUENCE [LARGE SCALE GENOMIC DNA]</scope>
    <source>
        <strain evidence="1 2">KK-P061</strain>
    </source>
</reference>
<name>A0A4C9HPK1_ECOLX</name>
<dbReference type="EMBL" id="BFXY01000148">
    <property type="protein sequence ID" value="GDH59893.1"/>
    <property type="molecule type" value="Genomic_DNA"/>
</dbReference>